<keyword evidence="2" id="KW-1185">Reference proteome</keyword>
<dbReference type="InterPro" id="IPR003749">
    <property type="entry name" value="ThiS/MoaD-like"/>
</dbReference>
<comment type="caution">
    <text evidence="1">The sequence shown here is derived from an EMBL/GenBank/DDBJ whole genome shotgun (WGS) entry which is preliminary data.</text>
</comment>
<dbReference type="Gene3D" id="3.10.20.30">
    <property type="match status" value="1"/>
</dbReference>
<dbReference type="RefSeq" id="WP_068880048.1">
    <property type="nucleotide sequence ID" value="NZ_LNTU01000001.1"/>
</dbReference>
<protein>
    <submittedName>
        <fullName evidence="1">Thiamine biosynthesis protein ThiS</fullName>
    </submittedName>
</protein>
<dbReference type="SUPFAM" id="SSF54285">
    <property type="entry name" value="MoaD/ThiS"/>
    <property type="match status" value="1"/>
</dbReference>
<accession>A0A135I040</accession>
<evidence type="ECO:0000313" key="1">
    <source>
        <dbReference type="EMBL" id="KXF78778.1"/>
    </source>
</evidence>
<dbReference type="Proteomes" id="UP000070107">
    <property type="component" value="Unassembled WGS sequence"/>
</dbReference>
<dbReference type="STRING" id="1494590.ATN84_03145"/>
<dbReference type="CDD" id="cd00565">
    <property type="entry name" value="Ubl_ThiS"/>
    <property type="match status" value="1"/>
</dbReference>
<sequence>MKIILNGNPHETQAPTLDAVLVELDFADAVVATAVNGTFVNAAERAETRLADGDQVEILAPMQGG</sequence>
<gene>
    <name evidence="1" type="ORF">ATN84_03145</name>
</gene>
<dbReference type="PANTHER" id="PTHR34472:SF1">
    <property type="entry name" value="SULFUR CARRIER PROTEIN THIS"/>
    <property type="match status" value="1"/>
</dbReference>
<dbReference type="EMBL" id="LNTU01000001">
    <property type="protein sequence ID" value="KXF78778.1"/>
    <property type="molecule type" value="Genomic_DNA"/>
</dbReference>
<dbReference type="NCBIfam" id="TIGR01683">
    <property type="entry name" value="thiS"/>
    <property type="match status" value="1"/>
</dbReference>
<dbReference type="OrthoDB" id="197113at2"/>
<dbReference type="Pfam" id="PF02597">
    <property type="entry name" value="ThiS"/>
    <property type="match status" value="1"/>
</dbReference>
<dbReference type="InterPro" id="IPR012675">
    <property type="entry name" value="Beta-grasp_dom_sf"/>
</dbReference>
<dbReference type="PANTHER" id="PTHR34472">
    <property type="entry name" value="SULFUR CARRIER PROTEIN THIS"/>
    <property type="match status" value="1"/>
</dbReference>
<reference evidence="1 2" key="1">
    <citation type="submission" date="2015-11" db="EMBL/GenBank/DDBJ databases">
        <title>Draft genome sequence of Paramesorhizobium deserti A-3-E, a strain highly resistant to diverse beta-lactam antibiotics.</title>
        <authorList>
            <person name="Lv R."/>
            <person name="Yang X."/>
            <person name="Fang N."/>
            <person name="Guo J."/>
            <person name="Luo X."/>
            <person name="Peng F."/>
            <person name="Yang R."/>
            <person name="Cui Y."/>
            <person name="Fang C."/>
            <person name="Song Y."/>
        </authorList>
    </citation>
    <scope>NUCLEOTIDE SEQUENCE [LARGE SCALE GENOMIC DNA]</scope>
    <source>
        <strain evidence="1 2">A-3-E</strain>
    </source>
</reference>
<evidence type="ECO:0000313" key="2">
    <source>
        <dbReference type="Proteomes" id="UP000070107"/>
    </source>
</evidence>
<dbReference type="InterPro" id="IPR016155">
    <property type="entry name" value="Mopterin_synth/thiamin_S_b"/>
</dbReference>
<organism evidence="1 2">
    <name type="scientific">Paramesorhizobium deserti</name>
    <dbReference type="NCBI Taxonomy" id="1494590"/>
    <lineage>
        <taxon>Bacteria</taxon>
        <taxon>Pseudomonadati</taxon>
        <taxon>Pseudomonadota</taxon>
        <taxon>Alphaproteobacteria</taxon>
        <taxon>Hyphomicrobiales</taxon>
        <taxon>Phyllobacteriaceae</taxon>
        <taxon>Paramesorhizobium</taxon>
    </lineage>
</organism>
<proteinExistence type="predicted"/>
<name>A0A135I040_9HYPH</name>
<dbReference type="InterPro" id="IPR010035">
    <property type="entry name" value="Thi_S"/>
</dbReference>
<dbReference type="AlphaFoldDB" id="A0A135I040"/>